<dbReference type="Pfam" id="PF01311">
    <property type="entry name" value="Bac_export_1"/>
    <property type="match status" value="1"/>
</dbReference>
<protein>
    <recommendedName>
        <fullName evidence="3 9">Flagellar biosynthetic protein FliR</fullName>
    </recommendedName>
</protein>
<keyword evidence="5 10" id="KW-0812">Transmembrane</keyword>
<comment type="similarity">
    <text evidence="2 10">Belongs to the FliR/MopE/SpaR family.</text>
</comment>
<name>A0A1A9AWA3_PLESH</name>
<feature type="transmembrane region" description="Helical" evidence="10">
    <location>
        <begin position="15"/>
        <end position="36"/>
    </location>
</feature>
<gene>
    <name evidence="11" type="primary">fliR</name>
    <name evidence="11" type="ORF">J2R62_00790</name>
</gene>
<evidence type="ECO:0000256" key="1">
    <source>
        <dbReference type="ARBA" id="ARBA00002578"/>
    </source>
</evidence>
<evidence type="ECO:0000256" key="3">
    <source>
        <dbReference type="ARBA" id="ARBA00021717"/>
    </source>
</evidence>
<organism evidence="11 12">
    <name type="scientific">Plesiomonas shigelloides</name>
    <name type="common">Aeromonas shigelloides</name>
    <dbReference type="NCBI Taxonomy" id="703"/>
    <lineage>
        <taxon>Bacteria</taxon>
        <taxon>Pseudomonadati</taxon>
        <taxon>Pseudomonadota</taxon>
        <taxon>Gammaproteobacteria</taxon>
        <taxon>Enterobacterales</taxon>
        <taxon>Enterobacteriaceae</taxon>
        <taxon>Plesiomonas</taxon>
    </lineage>
</organism>
<dbReference type="Proteomes" id="UP000664658">
    <property type="component" value="Unassembled WGS sequence"/>
</dbReference>
<dbReference type="GO" id="GO:0006605">
    <property type="term" value="P:protein targeting"/>
    <property type="evidence" value="ECO:0007669"/>
    <property type="project" value="UniProtKB-UniRule"/>
</dbReference>
<dbReference type="RefSeq" id="WP_039045268.1">
    <property type="nucleotide sequence ID" value="NZ_CP027852.1"/>
</dbReference>
<comment type="function">
    <text evidence="1 10">Role in flagellar biosynthesis.</text>
</comment>
<evidence type="ECO:0000256" key="9">
    <source>
        <dbReference type="NCBIfam" id="TIGR01400"/>
    </source>
</evidence>
<dbReference type="PANTHER" id="PTHR30065:SF8">
    <property type="entry name" value="FLAGELLAR BIOSYNTHETIC PROTEIN FLIR"/>
    <property type="match status" value="1"/>
</dbReference>
<evidence type="ECO:0000313" key="12">
    <source>
        <dbReference type="Proteomes" id="UP000664658"/>
    </source>
</evidence>
<sequence>MDWLSGNIMQFWASFLWPFARISSMLMTMTAIGAAFVPARVRLLLAVAVTLASLPSIPAMPQGIELFSLHSALITAQQILIGVAIGMISQFLTQIFVMLGQVVSMQSSLGFASMVDPASGQNTPLLGQIYMMLTLLVFLLLDGHLIMIEMLVRSFTTLPVGETGITAGGYHLLSQWFGILFLGSVSMSLSAIISLLTVNIAMGIMNRAAPQLNVYSLGFGLILLCGLFSLWYLLSAFPRHYDIYWRVALDDMCTLLHMTCGDGL</sequence>
<dbReference type="InterPro" id="IPR002010">
    <property type="entry name" value="T3SS_IM_R"/>
</dbReference>
<comment type="caution">
    <text evidence="11">The sequence shown here is derived from an EMBL/GenBank/DDBJ whole genome shotgun (WGS) entry which is preliminary data.</text>
</comment>
<keyword evidence="6 10" id="KW-1133">Transmembrane helix</keyword>
<dbReference type="GO" id="GO:0005886">
    <property type="term" value="C:plasma membrane"/>
    <property type="evidence" value="ECO:0007669"/>
    <property type="project" value="UniProtKB-SubCell"/>
</dbReference>
<keyword evidence="4 10" id="KW-1003">Cell membrane</keyword>
<keyword evidence="11" id="KW-0282">Flagellum</keyword>
<reference evidence="11" key="1">
    <citation type="submission" date="2021-03" db="EMBL/GenBank/DDBJ databases">
        <title>Plesiomonas shigelloides zfcc0051, isolated from zebrafish feces.</title>
        <authorList>
            <person name="Vanderhoek Z."/>
            <person name="Gaulke C."/>
        </authorList>
    </citation>
    <scope>NUCLEOTIDE SEQUENCE</scope>
    <source>
        <strain evidence="11">Zfcc0051</strain>
    </source>
</reference>
<dbReference type="InterPro" id="IPR006303">
    <property type="entry name" value="FliR"/>
</dbReference>
<evidence type="ECO:0000256" key="5">
    <source>
        <dbReference type="ARBA" id="ARBA00022692"/>
    </source>
</evidence>
<evidence type="ECO:0000256" key="10">
    <source>
        <dbReference type="RuleBase" id="RU362071"/>
    </source>
</evidence>
<evidence type="ECO:0000256" key="7">
    <source>
        <dbReference type="ARBA" id="ARBA00023136"/>
    </source>
</evidence>
<accession>A0A1A9AWA3</accession>
<dbReference type="KEGG" id="pshi:SAMEA2665130_0870"/>
<evidence type="ECO:0000256" key="8">
    <source>
        <dbReference type="ARBA" id="ARBA00023143"/>
    </source>
</evidence>
<evidence type="ECO:0000256" key="2">
    <source>
        <dbReference type="ARBA" id="ARBA00009772"/>
    </source>
</evidence>
<keyword evidence="8 10" id="KW-0975">Bacterial flagellum</keyword>
<dbReference type="PRINTS" id="PR00953">
    <property type="entry name" value="TYPE3IMRPROT"/>
</dbReference>
<feature type="transmembrane region" description="Helical" evidence="10">
    <location>
        <begin position="43"/>
        <end position="61"/>
    </location>
</feature>
<feature type="transmembrane region" description="Helical" evidence="10">
    <location>
        <begin position="214"/>
        <end position="234"/>
    </location>
</feature>
<keyword evidence="7 10" id="KW-0472">Membrane</keyword>
<dbReference type="EMBL" id="JAFNAA010000001">
    <property type="protein sequence ID" value="MBO1106770.1"/>
    <property type="molecule type" value="Genomic_DNA"/>
</dbReference>
<proteinExistence type="inferred from homology"/>
<comment type="subcellular location">
    <subcellularLocation>
        <location evidence="10">Cell membrane</location>
        <topology evidence="10">Multi-pass membrane protein</topology>
    </subcellularLocation>
    <subcellularLocation>
        <location evidence="10">Bacterial flagellum basal body</location>
    </subcellularLocation>
</comment>
<evidence type="ECO:0000256" key="6">
    <source>
        <dbReference type="ARBA" id="ARBA00022989"/>
    </source>
</evidence>
<dbReference type="PANTHER" id="PTHR30065">
    <property type="entry name" value="FLAGELLAR BIOSYNTHETIC PROTEIN FLIR"/>
    <property type="match status" value="1"/>
</dbReference>
<evidence type="ECO:0000313" key="11">
    <source>
        <dbReference type="EMBL" id="MBO1106770.1"/>
    </source>
</evidence>
<dbReference type="AlphaFoldDB" id="A0A1A9AWA3"/>
<keyword evidence="11" id="KW-0969">Cilium</keyword>
<dbReference type="NCBIfam" id="TIGR01400">
    <property type="entry name" value="fliR"/>
    <property type="match status" value="1"/>
</dbReference>
<dbReference type="GeneID" id="69705734"/>
<dbReference type="GO" id="GO:0044780">
    <property type="term" value="P:bacterial-type flagellum assembly"/>
    <property type="evidence" value="ECO:0007669"/>
    <property type="project" value="UniProtKB-UniRule"/>
</dbReference>
<feature type="transmembrane region" description="Helical" evidence="10">
    <location>
        <begin position="127"/>
        <end position="148"/>
    </location>
</feature>
<keyword evidence="11" id="KW-0966">Cell projection</keyword>
<evidence type="ECO:0000256" key="4">
    <source>
        <dbReference type="ARBA" id="ARBA00022475"/>
    </source>
</evidence>
<feature type="transmembrane region" description="Helical" evidence="10">
    <location>
        <begin position="179"/>
        <end position="202"/>
    </location>
</feature>
<dbReference type="GO" id="GO:0009425">
    <property type="term" value="C:bacterial-type flagellum basal body"/>
    <property type="evidence" value="ECO:0007669"/>
    <property type="project" value="UniProtKB-SubCell"/>
</dbReference>